<evidence type="ECO:0000256" key="3">
    <source>
        <dbReference type="ARBA" id="ARBA00022490"/>
    </source>
</evidence>
<keyword evidence="5" id="KW-0805">Transcription regulation</keyword>
<evidence type="ECO:0000256" key="2">
    <source>
        <dbReference type="ARBA" id="ARBA00004514"/>
    </source>
</evidence>
<evidence type="ECO:0000256" key="6">
    <source>
        <dbReference type="ARBA" id="ARBA00023159"/>
    </source>
</evidence>
<evidence type="ECO:0000256" key="11">
    <source>
        <dbReference type="SAM" id="MobiDB-lite"/>
    </source>
</evidence>
<evidence type="ECO:0000256" key="8">
    <source>
        <dbReference type="ARBA" id="ARBA00023242"/>
    </source>
</evidence>
<dbReference type="OrthoDB" id="10041339at2759"/>
<keyword evidence="6" id="KW-0010">Activator</keyword>
<feature type="compositionally biased region" description="Basic and acidic residues" evidence="11">
    <location>
        <begin position="189"/>
        <end position="201"/>
    </location>
</feature>
<gene>
    <name evidence="13" type="ORF">CLODIP_2_CD12744</name>
</gene>
<keyword evidence="3" id="KW-0963">Cytoplasm</keyword>
<evidence type="ECO:0000256" key="1">
    <source>
        <dbReference type="ARBA" id="ARBA00004419"/>
    </source>
</evidence>
<evidence type="ECO:0000256" key="9">
    <source>
        <dbReference type="ARBA" id="ARBA00023329"/>
    </source>
</evidence>
<sequence>MFTNLANLLLGGSSAASGAESETACCPADEMACCDCDELSVQEAEDDWLLVDAQLQRGAMLASMAVAPRSRSASVSALLEESWFVTPPPCFTSQGPVELETSPLENLLIEHPSMSVYHRPAMPQHTPSPRSASLSPPPRGRARQPLAAVNPRPQRTLVTLAKQQQQQNAAVQAAQKVQQKVGAQQMRRTALDRNNKARDVGSARNKRPRRCDHQMRHSGANNNRKC</sequence>
<dbReference type="GO" id="GO:0005829">
    <property type="term" value="C:cytosol"/>
    <property type="evidence" value="ECO:0007669"/>
    <property type="project" value="UniProtKB-SubCell"/>
</dbReference>
<feature type="region of interest" description="Disordered" evidence="11">
    <location>
        <begin position="118"/>
        <end position="150"/>
    </location>
</feature>
<dbReference type="PANTHER" id="PTHR31671:SF3">
    <property type="entry name" value="DIABETES AND OBESITY REGULATED, ISOFORM G"/>
    <property type="match status" value="1"/>
</dbReference>
<keyword evidence="4" id="KW-0072">Autophagy</keyword>
<evidence type="ECO:0000256" key="5">
    <source>
        <dbReference type="ARBA" id="ARBA00023015"/>
    </source>
</evidence>
<dbReference type="GO" id="GO:0005776">
    <property type="term" value="C:autophagosome"/>
    <property type="evidence" value="ECO:0007669"/>
    <property type="project" value="UniProtKB-SubCell"/>
</dbReference>
<keyword evidence="7" id="KW-0804">Transcription</keyword>
<evidence type="ECO:0000256" key="4">
    <source>
        <dbReference type="ARBA" id="ARBA00023006"/>
    </source>
</evidence>
<dbReference type="GO" id="GO:0016604">
    <property type="term" value="C:nuclear body"/>
    <property type="evidence" value="ECO:0007669"/>
    <property type="project" value="UniProtKB-SubCell"/>
</dbReference>
<name>A0A8S1DNM5_9INSE</name>
<keyword evidence="9" id="KW-0968">Cytoplasmic vesicle</keyword>
<feature type="signal peptide" evidence="12">
    <location>
        <begin position="1"/>
        <end position="21"/>
    </location>
</feature>
<dbReference type="AlphaFoldDB" id="A0A8S1DNM5"/>
<dbReference type="InterPro" id="IPR029431">
    <property type="entry name" value="TP53INP"/>
</dbReference>
<dbReference type="GO" id="GO:0045893">
    <property type="term" value="P:positive regulation of DNA-templated transcription"/>
    <property type="evidence" value="ECO:0007669"/>
    <property type="project" value="TreeGrafter"/>
</dbReference>
<dbReference type="Proteomes" id="UP000494165">
    <property type="component" value="Unassembled WGS sequence"/>
</dbReference>
<organism evidence="13 14">
    <name type="scientific">Cloeon dipterum</name>
    <dbReference type="NCBI Taxonomy" id="197152"/>
    <lineage>
        <taxon>Eukaryota</taxon>
        <taxon>Metazoa</taxon>
        <taxon>Ecdysozoa</taxon>
        <taxon>Arthropoda</taxon>
        <taxon>Hexapoda</taxon>
        <taxon>Insecta</taxon>
        <taxon>Pterygota</taxon>
        <taxon>Palaeoptera</taxon>
        <taxon>Ephemeroptera</taxon>
        <taxon>Pisciforma</taxon>
        <taxon>Baetidae</taxon>
        <taxon>Cloeon</taxon>
    </lineage>
</organism>
<feature type="chain" id="PRO_5035801837" description="Tumor protein p53-inducible nuclear protein 1" evidence="12">
    <location>
        <begin position="22"/>
        <end position="226"/>
    </location>
</feature>
<keyword evidence="8" id="KW-0539">Nucleus</keyword>
<evidence type="ECO:0000256" key="10">
    <source>
        <dbReference type="ARBA" id="ARBA00034306"/>
    </source>
</evidence>
<comment type="caution">
    <text evidence="13">The sequence shown here is derived from an EMBL/GenBank/DDBJ whole genome shotgun (WGS) entry which is preliminary data.</text>
</comment>
<dbReference type="PANTHER" id="PTHR31671">
    <property type="entry name" value="DIABETES AND OBESITY REGULATED, ISOFORM G"/>
    <property type="match status" value="1"/>
</dbReference>
<accession>A0A8S1DNM5</accession>
<evidence type="ECO:0000256" key="12">
    <source>
        <dbReference type="SAM" id="SignalP"/>
    </source>
</evidence>
<keyword evidence="12" id="KW-0732">Signal</keyword>
<comment type="subcellular location">
    <subcellularLocation>
        <location evidence="2">Cytoplasm</location>
        <location evidence="2">Cytosol</location>
    </subcellularLocation>
    <subcellularLocation>
        <location evidence="1">Cytoplasmic vesicle</location>
        <location evidence="1">Autophagosome</location>
    </subcellularLocation>
    <subcellularLocation>
        <location evidence="10">Nucleus</location>
        <location evidence="10">Nuclear body</location>
    </subcellularLocation>
</comment>
<dbReference type="Pfam" id="PF14839">
    <property type="entry name" value="DOR"/>
    <property type="match status" value="1"/>
</dbReference>
<evidence type="ECO:0008006" key="15">
    <source>
        <dbReference type="Google" id="ProtNLM"/>
    </source>
</evidence>
<proteinExistence type="predicted"/>
<evidence type="ECO:0000313" key="13">
    <source>
        <dbReference type="EMBL" id="CAB3382166.1"/>
    </source>
</evidence>
<protein>
    <recommendedName>
        <fullName evidence="15">Tumor protein p53-inducible nuclear protein 1</fullName>
    </recommendedName>
</protein>
<feature type="region of interest" description="Disordered" evidence="11">
    <location>
        <begin position="180"/>
        <end position="226"/>
    </location>
</feature>
<reference evidence="13 14" key="1">
    <citation type="submission" date="2020-04" db="EMBL/GenBank/DDBJ databases">
        <authorList>
            <person name="Alioto T."/>
            <person name="Alioto T."/>
            <person name="Gomez Garrido J."/>
        </authorList>
    </citation>
    <scope>NUCLEOTIDE SEQUENCE [LARGE SCALE GENOMIC DNA]</scope>
</reference>
<evidence type="ECO:0000313" key="14">
    <source>
        <dbReference type="Proteomes" id="UP000494165"/>
    </source>
</evidence>
<dbReference type="EMBL" id="CADEPI010000259">
    <property type="protein sequence ID" value="CAB3382166.1"/>
    <property type="molecule type" value="Genomic_DNA"/>
</dbReference>
<evidence type="ECO:0000256" key="7">
    <source>
        <dbReference type="ARBA" id="ARBA00023163"/>
    </source>
</evidence>
<dbReference type="GO" id="GO:0000045">
    <property type="term" value="P:autophagosome assembly"/>
    <property type="evidence" value="ECO:0007669"/>
    <property type="project" value="TreeGrafter"/>
</dbReference>
<dbReference type="GO" id="GO:0031410">
    <property type="term" value="C:cytoplasmic vesicle"/>
    <property type="evidence" value="ECO:0007669"/>
    <property type="project" value="UniProtKB-KW"/>
</dbReference>
<keyword evidence="14" id="KW-1185">Reference proteome</keyword>